<dbReference type="AlphaFoldDB" id="A0A448P010"/>
<gene>
    <name evidence="3" type="ORF">NCTC13652_01730</name>
</gene>
<protein>
    <submittedName>
        <fullName evidence="3">Flp pilus assembly protein TadG</fullName>
    </submittedName>
</protein>
<keyword evidence="4" id="KW-1185">Reference proteome</keyword>
<evidence type="ECO:0000256" key="2">
    <source>
        <dbReference type="SAM" id="Phobius"/>
    </source>
</evidence>
<reference evidence="3 4" key="1">
    <citation type="submission" date="2018-12" db="EMBL/GenBank/DDBJ databases">
        <authorList>
            <consortium name="Pathogen Informatics"/>
        </authorList>
    </citation>
    <scope>NUCLEOTIDE SEQUENCE [LARGE SCALE GENOMIC DNA]</scope>
    <source>
        <strain evidence="3 4">NCTC13652</strain>
    </source>
</reference>
<proteinExistence type="predicted"/>
<feature type="region of interest" description="Disordered" evidence="1">
    <location>
        <begin position="1"/>
        <end position="22"/>
    </location>
</feature>
<dbReference type="EMBL" id="LR134473">
    <property type="protein sequence ID" value="VEI03523.1"/>
    <property type="molecule type" value="Genomic_DNA"/>
</dbReference>
<keyword evidence="2" id="KW-0812">Transmembrane</keyword>
<evidence type="ECO:0000256" key="1">
    <source>
        <dbReference type="SAM" id="MobiDB-lite"/>
    </source>
</evidence>
<dbReference type="Proteomes" id="UP000277858">
    <property type="component" value="Chromosome"/>
</dbReference>
<evidence type="ECO:0000313" key="4">
    <source>
        <dbReference type="Proteomes" id="UP000277858"/>
    </source>
</evidence>
<keyword evidence="2" id="KW-0472">Membrane</keyword>
<name>A0A448P010_9ACTN</name>
<feature type="transmembrane region" description="Helical" evidence="2">
    <location>
        <begin position="29"/>
        <end position="52"/>
    </location>
</feature>
<keyword evidence="2" id="KW-1133">Transmembrane helix</keyword>
<organism evidence="3 4">
    <name type="scientific">Acidipropionibacterium jensenii</name>
    <dbReference type="NCBI Taxonomy" id="1749"/>
    <lineage>
        <taxon>Bacteria</taxon>
        <taxon>Bacillati</taxon>
        <taxon>Actinomycetota</taxon>
        <taxon>Actinomycetes</taxon>
        <taxon>Propionibacteriales</taxon>
        <taxon>Propionibacteriaceae</taxon>
        <taxon>Acidipropionibacterium</taxon>
    </lineage>
</organism>
<dbReference type="RefSeq" id="WP_232021232.1">
    <property type="nucleotide sequence ID" value="NZ_CP025570.1"/>
</dbReference>
<sequence length="160" mass="16020">MLTFPVTTPVSPASRSLARRRPADRQRGAVSLEVALLVPALLILAALTAASWRVHQARGDAQSAAETAARAVSVAAGPANGLASGSAVARAELAGTRCREASVSINPSGLGVPVGESGTVSARIGCTVAMSDLLVPGLPGSIHISAQASAPVDSHRERGS</sequence>
<accession>A0A448P010</accession>
<dbReference type="STRING" id="1122997.GCA_000425285_00098"/>
<evidence type="ECO:0000313" key="3">
    <source>
        <dbReference type="EMBL" id="VEI03523.1"/>
    </source>
</evidence>